<dbReference type="InterPro" id="IPR004839">
    <property type="entry name" value="Aminotransferase_I/II_large"/>
</dbReference>
<dbReference type="AlphaFoldDB" id="A0A1I5MW23"/>
<evidence type="ECO:0000259" key="3">
    <source>
        <dbReference type="Pfam" id="PF00155"/>
    </source>
</evidence>
<dbReference type="Pfam" id="PF00155">
    <property type="entry name" value="Aminotran_1_2"/>
    <property type="match status" value="1"/>
</dbReference>
<protein>
    <submittedName>
        <fullName evidence="4">Threonine-phosphate decarboxylase</fullName>
    </submittedName>
</protein>
<dbReference type="EMBL" id="FOXB01000007">
    <property type="protein sequence ID" value="SFP13708.1"/>
    <property type="molecule type" value="Genomic_DNA"/>
</dbReference>
<dbReference type="STRING" id="223786.SAMN05216234_10746"/>
<dbReference type="PANTHER" id="PTHR42885">
    <property type="entry name" value="HISTIDINOL-PHOSPHATE AMINOTRANSFERASE-RELATED"/>
    <property type="match status" value="1"/>
</dbReference>
<name>A0A1I5MW23_9BACT</name>
<dbReference type="SUPFAM" id="SSF53383">
    <property type="entry name" value="PLP-dependent transferases"/>
    <property type="match status" value="1"/>
</dbReference>
<keyword evidence="2" id="KW-0663">Pyridoxal phosphate</keyword>
<evidence type="ECO:0000256" key="2">
    <source>
        <dbReference type="ARBA" id="ARBA00022898"/>
    </source>
</evidence>
<accession>A0A1I5MW23</accession>
<dbReference type="Gene3D" id="3.40.640.10">
    <property type="entry name" value="Type I PLP-dependent aspartate aminotransferase-like (Major domain)"/>
    <property type="match status" value="1"/>
</dbReference>
<dbReference type="PANTHER" id="PTHR42885:SF1">
    <property type="entry name" value="THREONINE-PHOSPHATE DECARBOXYLASE"/>
    <property type="match status" value="1"/>
</dbReference>
<dbReference type="GO" id="GO:0030170">
    <property type="term" value="F:pyridoxal phosphate binding"/>
    <property type="evidence" value="ECO:0007669"/>
    <property type="project" value="InterPro"/>
</dbReference>
<feature type="domain" description="Aminotransferase class I/classII large" evidence="3">
    <location>
        <begin position="50"/>
        <end position="328"/>
    </location>
</feature>
<dbReference type="InterPro" id="IPR015421">
    <property type="entry name" value="PyrdxlP-dep_Trfase_major"/>
</dbReference>
<evidence type="ECO:0000313" key="5">
    <source>
        <dbReference type="Proteomes" id="UP000199227"/>
    </source>
</evidence>
<dbReference type="InterPro" id="IPR015422">
    <property type="entry name" value="PyrdxlP-dep_Trfase_small"/>
</dbReference>
<dbReference type="RefSeq" id="WP_092911389.1">
    <property type="nucleotide sequence ID" value="NZ_FOXB01000007.1"/>
</dbReference>
<sequence length="340" mass="38581">MTEFAHGGDVANFAKKIGSNLEDIIDLSSNINFIKPKIDVDFNSLKIDSYPNYEELISVIAKRYDVSSCNIELFNGASVAIDSLLRELATCRAEKVCTIYSPAYLEYKRVALKYGFKIEHINRFDDLDKEPSNGSIVIFVNPSTPDGKFYDIKPLLDLWKSKSCKVIVDESFLDFCNCGSATKYIESFENLYIVKSLTKYYACAGVRVGVVVSNKDAIQKLSLKEPLWKISSFDSAYIISALKDNSFDKRSKLANVASKEYLTKILKSSPIVKKIYPSQANFILSQLEIDASRFQSFFEPYKIMVRDCSNFDFLDSYHIRVAVKEMRDLRVLKKALDGID</sequence>
<reference evidence="4 5" key="1">
    <citation type="submission" date="2016-10" db="EMBL/GenBank/DDBJ databases">
        <authorList>
            <person name="de Groot N.N."/>
        </authorList>
    </citation>
    <scope>NUCLEOTIDE SEQUENCE [LARGE SCALE GENOMIC DNA]</scope>
    <source>
        <strain evidence="4 5">EP1-55-1</strain>
    </source>
</reference>
<organism evidence="4 5">
    <name type="scientific">Hydrogenimonas thermophila</name>
    <dbReference type="NCBI Taxonomy" id="223786"/>
    <lineage>
        <taxon>Bacteria</taxon>
        <taxon>Pseudomonadati</taxon>
        <taxon>Campylobacterota</taxon>
        <taxon>Epsilonproteobacteria</taxon>
        <taxon>Campylobacterales</taxon>
        <taxon>Hydrogenimonadaceae</taxon>
        <taxon>Hydrogenimonas</taxon>
    </lineage>
</organism>
<dbReference type="InterPro" id="IPR015424">
    <property type="entry name" value="PyrdxlP-dep_Trfase"/>
</dbReference>
<proteinExistence type="predicted"/>
<evidence type="ECO:0000256" key="1">
    <source>
        <dbReference type="ARBA" id="ARBA00001933"/>
    </source>
</evidence>
<dbReference type="OrthoDB" id="9813612at2"/>
<dbReference type="Proteomes" id="UP000199227">
    <property type="component" value="Unassembled WGS sequence"/>
</dbReference>
<gene>
    <name evidence="4" type="ORF">SAMN05216234_10746</name>
</gene>
<dbReference type="CDD" id="cd00609">
    <property type="entry name" value="AAT_like"/>
    <property type="match status" value="1"/>
</dbReference>
<keyword evidence="5" id="KW-1185">Reference proteome</keyword>
<comment type="cofactor">
    <cofactor evidence="1">
        <name>pyridoxal 5'-phosphate</name>
        <dbReference type="ChEBI" id="CHEBI:597326"/>
    </cofactor>
</comment>
<dbReference type="Gene3D" id="3.90.1150.10">
    <property type="entry name" value="Aspartate Aminotransferase, domain 1"/>
    <property type="match status" value="1"/>
</dbReference>
<evidence type="ECO:0000313" key="4">
    <source>
        <dbReference type="EMBL" id="SFP13708.1"/>
    </source>
</evidence>